<feature type="transmembrane region" description="Helical" evidence="11">
    <location>
        <begin position="117"/>
        <end position="138"/>
    </location>
</feature>
<feature type="site" description="Transition state stabilizer" evidence="7 10">
    <location>
        <position position="21"/>
    </location>
</feature>
<dbReference type="GO" id="GO:0003855">
    <property type="term" value="F:3-dehydroquinate dehydratase activity"/>
    <property type="evidence" value="ECO:0007669"/>
    <property type="project" value="UniProtKB-UniRule"/>
</dbReference>
<organism evidence="12 13">
    <name type="scientific">Alicyclobacillus macrosporangiidus</name>
    <dbReference type="NCBI Taxonomy" id="392015"/>
    <lineage>
        <taxon>Bacteria</taxon>
        <taxon>Bacillati</taxon>
        <taxon>Bacillota</taxon>
        <taxon>Bacilli</taxon>
        <taxon>Bacillales</taxon>
        <taxon>Alicyclobacillaceae</taxon>
        <taxon>Alicyclobacillus</taxon>
    </lineage>
</organism>
<dbReference type="RefSeq" id="WP_074953130.1">
    <property type="nucleotide sequence ID" value="NZ_FPBV01000012.1"/>
</dbReference>
<comment type="catalytic activity">
    <reaction evidence="1 7">
        <text>3-dehydroquinate = 3-dehydroshikimate + H2O</text>
        <dbReference type="Rhea" id="RHEA:21096"/>
        <dbReference type="ChEBI" id="CHEBI:15377"/>
        <dbReference type="ChEBI" id="CHEBI:16630"/>
        <dbReference type="ChEBI" id="CHEBI:32364"/>
        <dbReference type="EC" id="4.2.1.10"/>
    </reaction>
</comment>
<feature type="binding site" evidence="7 9">
    <location>
        <begin position="104"/>
        <end position="105"/>
    </location>
    <ligand>
        <name>substrate</name>
    </ligand>
</feature>
<keyword evidence="11" id="KW-0812">Transmembrane</keyword>
<feature type="binding site" evidence="7 9">
    <location>
        <position position="90"/>
    </location>
    <ligand>
        <name>substrate</name>
    </ligand>
</feature>
<keyword evidence="11" id="KW-1133">Transmembrane helix</keyword>
<comment type="pathway">
    <text evidence="2 7">Metabolic intermediate biosynthesis; chorismate biosynthesis; chorismate from D-erythrose 4-phosphate and phosphoenolpyruvate: step 3/7.</text>
</comment>
<evidence type="ECO:0000256" key="1">
    <source>
        <dbReference type="ARBA" id="ARBA00001864"/>
    </source>
</evidence>
<dbReference type="Gene3D" id="3.40.50.9100">
    <property type="entry name" value="Dehydroquinase, class II"/>
    <property type="match status" value="1"/>
</dbReference>
<sequence>MAERPYLLVVNGPNLNRLGQREPQVYGTETLHDVCVRVREVTEACGVAVKDFQSNHEGALIDFLQQHGPGSIGIVLNPGALGHYGYALRDCVAEVGRPVIEVHISNVHRREAFRHQLVLAPVVLGQIVGLGTAGYVLAARHLLDLWRRERGGERE</sequence>
<keyword evidence="6 7" id="KW-0456">Lyase</keyword>
<dbReference type="Pfam" id="PF01220">
    <property type="entry name" value="DHquinase_II"/>
    <property type="match status" value="1"/>
</dbReference>
<feature type="binding site" evidence="7 9">
    <location>
        <position position="114"/>
    </location>
    <ligand>
        <name>substrate</name>
    </ligand>
</feature>
<dbReference type="EC" id="4.2.1.10" evidence="5 7"/>
<dbReference type="NCBIfam" id="NF003805">
    <property type="entry name" value="PRK05395.1-2"/>
    <property type="match status" value="1"/>
</dbReference>
<proteinExistence type="inferred from homology"/>
<evidence type="ECO:0000256" key="3">
    <source>
        <dbReference type="ARBA" id="ARBA00011037"/>
    </source>
</evidence>
<dbReference type="InterPro" id="IPR001874">
    <property type="entry name" value="DHquinase_II"/>
</dbReference>
<evidence type="ECO:0000256" key="4">
    <source>
        <dbReference type="ARBA" id="ARBA00011193"/>
    </source>
</evidence>
<comment type="subunit">
    <text evidence="4 7">Homododecamer.</text>
</comment>
<reference evidence="13" key="1">
    <citation type="submission" date="2016-10" db="EMBL/GenBank/DDBJ databases">
        <authorList>
            <person name="Varghese N."/>
        </authorList>
    </citation>
    <scope>NUCLEOTIDE SEQUENCE [LARGE SCALE GENOMIC DNA]</scope>
    <source>
        <strain evidence="13">DSM 17980</strain>
    </source>
</reference>
<dbReference type="HAMAP" id="MF_00169">
    <property type="entry name" value="AroQ"/>
    <property type="match status" value="1"/>
</dbReference>
<keyword evidence="11" id="KW-0472">Membrane</keyword>
<feature type="binding site" evidence="7 9">
    <location>
        <position position="77"/>
    </location>
    <ligand>
        <name>substrate</name>
    </ligand>
</feature>
<dbReference type="UniPathway" id="UPA00053">
    <property type="reaction ID" value="UER00086"/>
</dbReference>
<keyword evidence="7" id="KW-0057">Aromatic amino acid biosynthesis</keyword>
<dbReference type="CDD" id="cd00466">
    <property type="entry name" value="DHQase_II"/>
    <property type="match status" value="1"/>
</dbReference>
<dbReference type="Proteomes" id="UP000183508">
    <property type="component" value="Unassembled WGS sequence"/>
</dbReference>
<dbReference type="SUPFAM" id="SSF52304">
    <property type="entry name" value="Type II 3-dehydroquinate dehydratase"/>
    <property type="match status" value="1"/>
</dbReference>
<dbReference type="PROSITE" id="PS01029">
    <property type="entry name" value="DEHYDROQUINASE_II"/>
    <property type="match status" value="1"/>
</dbReference>
<dbReference type="OrthoDB" id="9790793at2"/>
<feature type="active site" description="Proton acceptor" evidence="7 8">
    <location>
        <position position="26"/>
    </location>
</feature>
<dbReference type="InterPro" id="IPR036441">
    <property type="entry name" value="DHquinase_II_sf"/>
</dbReference>
<dbReference type="PIRSF" id="PIRSF001399">
    <property type="entry name" value="DHquinase_II"/>
    <property type="match status" value="1"/>
</dbReference>
<evidence type="ECO:0000256" key="2">
    <source>
        <dbReference type="ARBA" id="ARBA00004902"/>
    </source>
</evidence>
<dbReference type="STRING" id="392015.SAMN05421543_11279"/>
<protein>
    <recommendedName>
        <fullName evidence="5 7">3-dehydroquinate dehydratase</fullName>
        <shortName evidence="7">3-dehydroquinase</shortName>
        <ecNumber evidence="5 7">4.2.1.10</ecNumber>
    </recommendedName>
    <alternativeName>
        <fullName evidence="7">Type II DHQase</fullName>
    </alternativeName>
</protein>
<evidence type="ECO:0000256" key="5">
    <source>
        <dbReference type="ARBA" id="ARBA00012060"/>
    </source>
</evidence>
<comment type="similarity">
    <text evidence="3 7">Belongs to the type-II 3-dehydroquinase family.</text>
</comment>
<dbReference type="GO" id="GO:0009423">
    <property type="term" value="P:chorismate biosynthetic process"/>
    <property type="evidence" value="ECO:0007669"/>
    <property type="project" value="UniProtKB-UniRule"/>
</dbReference>
<feature type="active site" description="Proton donor" evidence="7 8">
    <location>
        <position position="103"/>
    </location>
</feature>
<keyword evidence="13" id="KW-1185">Reference proteome</keyword>
<evidence type="ECO:0000256" key="9">
    <source>
        <dbReference type="PIRSR" id="PIRSR001399-2"/>
    </source>
</evidence>
<evidence type="ECO:0000313" key="13">
    <source>
        <dbReference type="Proteomes" id="UP000183508"/>
    </source>
</evidence>
<comment type="function">
    <text evidence="7">Catalyzes a trans-dehydration via an enolate intermediate.</text>
</comment>
<dbReference type="GO" id="GO:0019631">
    <property type="term" value="P:quinate catabolic process"/>
    <property type="evidence" value="ECO:0007669"/>
    <property type="project" value="TreeGrafter"/>
</dbReference>
<dbReference type="PANTHER" id="PTHR21272:SF3">
    <property type="entry name" value="CATABOLIC 3-DEHYDROQUINASE"/>
    <property type="match status" value="1"/>
</dbReference>
<evidence type="ECO:0000256" key="8">
    <source>
        <dbReference type="PIRSR" id="PIRSR001399-1"/>
    </source>
</evidence>
<dbReference type="GO" id="GO:0008652">
    <property type="term" value="P:amino acid biosynthetic process"/>
    <property type="evidence" value="ECO:0007669"/>
    <property type="project" value="UniProtKB-KW"/>
</dbReference>
<evidence type="ECO:0000313" key="12">
    <source>
        <dbReference type="EMBL" id="SFU89762.1"/>
    </source>
</evidence>
<evidence type="ECO:0000256" key="11">
    <source>
        <dbReference type="SAM" id="Phobius"/>
    </source>
</evidence>
<dbReference type="PANTHER" id="PTHR21272">
    <property type="entry name" value="CATABOLIC 3-DEHYDROQUINASE"/>
    <property type="match status" value="1"/>
</dbReference>
<evidence type="ECO:0000256" key="10">
    <source>
        <dbReference type="PIRSR" id="PIRSR001399-3"/>
    </source>
</evidence>
<dbReference type="NCBIfam" id="NF003807">
    <property type="entry name" value="PRK05395.1-4"/>
    <property type="match status" value="1"/>
</dbReference>
<evidence type="ECO:0000256" key="7">
    <source>
        <dbReference type="HAMAP-Rule" id="MF_00169"/>
    </source>
</evidence>
<feature type="binding site" evidence="7 9">
    <location>
        <position position="83"/>
    </location>
    <ligand>
        <name>substrate</name>
    </ligand>
</feature>
<evidence type="ECO:0000256" key="6">
    <source>
        <dbReference type="ARBA" id="ARBA00023239"/>
    </source>
</evidence>
<keyword evidence="7" id="KW-0028">Amino-acid biosynthesis</keyword>
<gene>
    <name evidence="7" type="primary">aroQ</name>
    <name evidence="12" type="ORF">SAMN05421543_11279</name>
</gene>
<dbReference type="EMBL" id="FPBV01000012">
    <property type="protein sequence ID" value="SFU89762.1"/>
    <property type="molecule type" value="Genomic_DNA"/>
</dbReference>
<dbReference type="AlphaFoldDB" id="A0A1I7JX70"/>
<accession>A0A1I7JX70</accession>
<dbReference type="eggNOG" id="COG0757">
    <property type="taxonomic scope" value="Bacteria"/>
</dbReference>
<dbReference type="InterPro" id="IPR018509">
    <property type="entry name" value="DHquinase_II_CS"/>
</dbReference>
<dbReference type="GO" id="GO:0009073">
    <property type="term" value="P:aromatic amino acid family biosynthetic process"/>
    <property type="evidence" value="ECO:0007669"/>
    <property type="project" value="UniProtKB-KW"/>
</dbReference>
<name>A0A1I7JX70_9BACL</name>